<dbReference type="EMBL" id="FNOJ01000003">
    <property type="protein sequence ID" value="SDW23595.1"/>
    <property type="molecule type" value="Genomic_DNA"/>
</dbReference>
<dbReference type="Pfam" id="PF13489">
    <property type="entry name" value="Methyltransf_23"/>
    <property type="match status" value="1"/>
</dbReference>
<dbReference type="EMBL" id="BSRA01000005">
    <property type="protein sequence ID" value="GLV13441.1"/>
    <property type="molecule type" value="Genomic_DNA"/>
</dbReference>
<keyword evidence="3" id="KW-0489">Methyltransferase</keyword>
<gene>
    <name evidence="2" type="ORF">Heshes_11250</name>
    <name evidence="3" type="ORF">SAMN04489725_103167</name>
</gene>
<dbReference type="Proteomes" id="UP001157137">
    <property type="component" value="Unassembled WGS sequence"/>
</dbReference>
<dbReference type="InterPro" id="IPR029063">
    <property type="entry name" value="SAM-dependent_MTases_sf"/>
</dbReference>
<dbReference type="Gene3D" id="3.40.50.150">
    <property type="entry name" value="Vaccinia Virus protein VP39"/>
    <property type="match status" value="1"/>
</dbReference>
<name>A0A1H2RWC4_9BACL</name>
<reference evidence="3" key="1">
    <citation type="submission" date="2016-10" db="EMBL/GenBank/DDBJ databases">
        <authorList>
            <person name="de Groot N.N."/>
        </authorList>
    </citation>
    <scope>NUCLEOTIDE SEQUENCE [LARGE SCALE GENOMIC DNA]</scope>
    <source>
        <strain evidence="3">DSM 12489</strain>
    </source>
</reference>
<dbReference type="CDD" id="cd02440">
    <property type="entry name" value="AdoMet_MTases"/>
    <property type="match status" value="1"/>
</dbReference>
<evidence type="ECO:0000256" key="1">
    <source>
        <dbReference type="SAM" id="MobiDB-lite"/>
    </source>
</evidence>
<reference evidence="2" key="3">
    <citation type="submission" date="2023-02" db="EMBL/GenBank/DDBJ databases">
        <title>Proposal of a novel subspecies: Alicyclobacillus hesperidum subspecies aegle.</title>
        <authorList>
            <person name="Goto K."/>
            <person name="Fujii T."/>
            <person name="Yasui K."/>
            <person name="Mochida K."/>
            <person name="Kato-Tanaka Y."/>
            <person name="Morohoshi S."/>
            <person name="An S.Y."/>
            <person name="Kasai H."/>
            <person name="Yokota A."/>
        </authorList>
    </citation>
    <scope>NUCLEOTIDE SEQUENCE</scope>
    <source>
        <strain evidence="2">DSM 12766</strain>
    </source>
</reference>
<protein>
    <submittedName>
        <fullName evidence="3">Methyltransferase domain-containing protein</fullName>
    </submittedName>
</protein>
<dbReference type="STRING" id="89784.SAMN04489725_103167"/>
<dbReference type="AlphaFoldDB" id="A0A1H2RWC4"/>
<dbReference type="GO" id="GO:0008168">
    <property type="term" value="F:methyltransferase activity"/>
    <property type="evidence" value="ECO:0007669"/>
    <property type="project" value="UniProtKB-KW"/>
</dbReference>
<dbReference type="Proteomes" id="UP000182589">
    <property type="component" value="Unassembled WGS sequence"/>
</dbReference>
<keyword evidence="4" id="KW-1185">Reference proteome</keyword>
<evidence type="ECO:0000313" key="4">
    <source>
        <dbReference type="Proteomes" id="UP000182589"/>
    </source>
</evidence>
<feature type="region of interest" description="Disordered" evidence="1">
    <location>
        <begin position="1"/>
        <end position="26"/>
    </location>
</feature>
<organism evidence="3 4">
    <name type="scientific">Alicyclobacillus hesperidum</name>
    <dbReference type="NCBI Taxonomy" id="89784"/>
    <lineage>
        <taxon>Bacteria</taxon>
        <taxon>Bacillati</taxon>
        <taxon>Bacillota</taxon>
        <taxon>Bacilli</taxon>
        <taxon>Bacillales</taxon>
        <taxon>Alicyclobacillaceae</taxon>
        <taxon>Alicyclobacillus</taxon>
    </lineage>
</organism>
<evidence type="ECO:0000313" key="3">
    <source>
        <dbReference type="EMBL" id="SDW23595.1"/>
    </source>
</evidence>
<sequence>MSTRMTRSGSEGEPESRAGQVMHKDGAMPPIDLGQTLLGPSFRYDLRSPDISKLDRFIVENPIRDWSVVRWKDVGRPFRVENYASGKRVWEEQNGDRMPIQTSWEMFNRSFHEWFVKDVPYEQRRMMGQFARAILGFRGTEIGRLWRELQQVALWNTAHRLTDTIWDPRGKRALFRGLDVSKPRILFLGAAEGYEAMQLSAMYPGGEAVLVDYDGFCQTHRFGEFPEDYPFLGTHPQTGSPRAWYKGDMNLTYLVSDIRQLSFGHEFDIVISVGLLEHFPDEYKPECLEWHRKFLKPNGYAILTTPRHSWKTRLFYHVMAEAMNYTYRELMSIQQMGLYIHENGFNILRHGYIKTHNGVVARVR</sequence>
<accession>A0A1H2RWC4</accession>
<proteinExistence type="predicted"/>
<reference evidence="4" key="2">
    <citation type="submission" date="2016-10" db="EMBL/GenBank/DDBJ databases">
        <authorList>
            <person name="Varghese N."/>
        </authorList>
    </citation>
    <scope>NUCLEOTIDE SEQUENCE [LARGE SCALE GENOMIC DNA]</scope>
    <source>
        <strain evidence="4">DSM 12489</strain>
    </source>
</reference>
<dbReference type="GO" id="GO:0032259">
    <property type="term" value="P:methylation"/>
    <property type="evidence" value="ECO:0007669"/>
    <property type="project" value="UniProtKB-KW"/>
</dbReference>
<keyword evidence="3" id="KW-0808">Transferase</keyword>
<evidence type="ECO:0000313" key="2">
    <source>
        <dbReference type="EMBL" id="GLV13441.1"/>
    </source>
</evidence>
<dbReference type="SUPFAM" id="SSF53335">
    <property type="entry name" value="S-adenosyl-L-methionine-dependent methyltransferases"/>
    <property type="match status" value="1"/>
</dbReference>